<keyword evidence="2" id="KW-1003">Cell membrane</keyword>
<evidence type="ECO:0000256" key="1">
    <source>
        <dbReference type="ARBA" id="ARBA00004651"/>
    </source>
</evidence>
<dbReference type="Pfam" id="PF03899">
    <property type="entry name" value="ATP-synt_I"/>
    <property type="match status" value="1"/>
</dbReference>
<dbReference type="Proteomes" id="UP001500227">
    <property type="component" value="Unassembled WGS sequence"/>
</dbReference>
<feature type="transmembrane region" description="Helical" evidence="6">
    <location>
        <begin position="91"/>
        <end position="112"/>
    </location>
</feature>
<comment type="subcellular location">
    <subcellularLocation>
        <location evidence="1">Cell membrane</location>
        <topology evidence="1">Multi-pass membrane protein</topology>
    </subcellularLocation>
</comment>
<evidence type="ECO:0000256" key="3">
    <source>
        <dbReference type="ARBA" id="ARBA00022692"/>
    </source>
</evidence>
<evidence type="ECO:0000256" key="2">
    <source>
        <dbReference type="ARBA" id="ARBA00022475"/>
    </source>
</evidence>
<feature type="transmembrane region" description="Helical" evidence="6">
    <location>
        <begin position="27"/>
        <end position="50"/>
    </location>
</feature>
<protein>
    <recommendedName>
        <fullName evidence="9">ATP synthase subunit I</fullName>
    </recommendedName>
</protein>
<organism evidence="7 8">
    <name type="scientific">Paenalcaligenes hermetiae</name>
    <dbReference type="NCBI Taxonomy" id="1157987"/>
    <lineage>
        <taxon>Bacteria</taxon>
        <taxon>Pseudomonadati</taxon>
        <taxon>Pseudomonadota</taxon>
        <taxon>Betaproteobacteria</taxon>
        <taxon>Burkholderiales</taxon>
        <taxon>Alcaligenaceae</taxon>
        <taxon>Paenalcaligenes</taxon>
    </lineage>
</organism>
<accession>A0ABP9M3L7</accession>
<dbReference type="RefSeq" id="WP_260650180.1">
    <property type="nucleotide sequence ID" value="NZ_BAABKD010000009.1"/>
</dbReference>
<sequence>MTGNQTEIEAIVLSPEQRQRLAQRSSLGIVQVLIAQASLALLTILLSAWWGGTYAAVSALVGAGAYFVPNAIFAVRLLLGLIGGANANAMSFFWGEAFKLGTAIAILGVAAWQFHEWLVWPALLFGLIGVLKGYVVLLALGKLP</sequence>
<keyword evidence="8" id="KW-1185">Reference proteome</keyword>
<evidence type="ECO:0000256" key="4">
    <source>
        <dbReference type="ARBA" id="ARBA00022989"/>
    </source>
</evidence>
<keyword evidence="3 6" id="KW-0812">Transmembrane</keyword>
<proteinExistence type="predicted"/>
<keyword evidence="4 6" id="KW-1133">Transmembrane helix</keyword>
<name>A0ABP9M3L7_9BURK</name>
<evidence type="ECO:0000256" key="6">
    <source>
        <dbReference type="SAM" id="Phobius"/>
    </source>
</evidence>
<reference evidence="8" key="1">
    <citation type="journal article" date="2019" name="Int. J. Syst. Evol. Microbiol.">
        <title>The Global Catalogue of Microorganisms (GCM) 10K type strain sequencing project: providing services to taxonomists for standard genome sequencing and annotation.</title>
        <authorList>
            <consortium name="The Broad Institute Genomics Platform"/>
            <consortium name="The Broad Institute Genome Sequencing Center for Infectious Disease"/>
            <person name="Wu L."/>
            <person name="Ma J."/>
        </authorList>
    </citation>
    <scope>NUCLEOTIDE SEQUENCE [LARGE SCALE GENOMIC DNA]</scope>
    <source>
        <strain evidence="8">JCM 18423</strain>
    </source>
</reference>
<dbReference type="InterPro" id="IPR005598">
    <property type="entry name" value="ATP_synth_I"/>
</dbReference>
<feature type="transmembrane region" description="Helical" evidence="6">
    <location>
        <begin position="56"/>
        <end position="79"/>
    </location>
</feature>
<gene>
    <name evidence="7" type="ORF">GCM10023337_13830</name>
</gene>
<evidence type="ECO:0000313" key="7">
    <source>
        <dbReference type="EMBL" id="GAA5090072.1"/>
    </source>
</evidence>
<keyword evidence="5 6" id="KW-0472">Membrane</keyword>
<evidence type="ECO:0000313" key="8">
    <source>
        <dbReference type="Proteomes" id="UP001500227"/>
    </source>
</evidence>
<comment type="caution">
    <text evidence="7">The sequence shown here is derived from an EMBL/GenBank/DDBJ whole genome shotgun (WGS) entry which is preliminary data.</text>
</comment>
<feature type="transmembrane region" description="Helical" evidence="6">
    <location>
        <begin position="118"/>
        <end position="140"/>
    </location>
</feature>
<evidence type="ECO:0000256" key="5">
    <source>
        <dbReference type="ARBA" id="ARBA00023136"/>
    </source>
</evidence>
<dbReference type="EMBL" id="BAABKD010000009">
    <property type="protein sequence ID" value="GAA5090072.1"/>
    <property type="molecule type" value="Genomic_DNA"/>
</dbReference>
<evidence type="ECO:0008006" key="9">
    <source>
        <dbReference type="Google" id="ProtNLM"/>
    </source>
</evidence>